<sequence length="153" mass="16258">MAIPQPRRGRRLTFLFLFYAGALTLIVFWPSPVDAGSAGMIQHLLTGLHSAGVPGWVGYPLVESAANVVLFVPFGVFAAARLPGRFAWLAAVAGVAASCSIETVQHFLLPARYATAQDILANSAGAALGALAVYVAQRRREAQTRRTAILPRS</sequence>
<protein>
    <submittedName>
        <fullName evidence="3">VanZ family protein</fullName>
    </submittedName>
</protein>
<accession>A0A9X1M7J1</accession>
<evidence type="ECO:0000313" key="4">
    <source>
        <dbReference type="EMBL" id="UON93600.1"/>
    </source>
</evidence>
<feature type="transmembrane region" description="Helical" evidence="1">
    <location>
        <begin position="59"/>
        <end position="79"/>
    </location>
</feature>
<keyword evidence="1" id="KW-1133">Transmembrane helix</keyword>
<evidence type="ECO:0000313" key="5">
    <source>
        <dbReference type="Proteomes" id="UP000829758"/>
    </source>
</evidence>
<evidence type="ECO:0000256" key="1">
    <source>
        <dbReference type="SAM" id="Phobius"/>
    </source>
</evidence>
<dbReference type="EMBL" id="JAJFZT010000006">
    <property type="protein sequence ID" value="MCC3272978.1"/>
    <property type="molecule type" value="Genomic_DNA"/>
</dbReference>
<evidence type="ECO:0000313" key="3">
    <source>
        <dbReference type="EMBL" id="MCC3272978.1"/>
    </source>
</evidence>
<evidence type="ECO:0000313" key="6">
    <source>
        <dbReference type="Proteomes" id="UP001155145"/>
    </source>
</evidence>
<keyword evidence="1" id="KW-0812">Transmembrane</keyword>
<dbReference type="Proteomes" id="UP000829758">
    <property type="component" value="Chromosome"/>
</dbReference>
<gene>
    <name evidence="3" type="ORF">LJ755_09595</name>
    <name evidence="4" type="ORF">MUK71_05220</name>
</gene>
<organism evidence="3 6">
    <name type="scientific">Arthrobacter zhangbolii</name>
    <dbReference type="NCBI Taxonomy" id="2886936"/>
    <lineage>
        <taxon>Bacteria</taxon>
        <taxon>Bacillati</taxon>
        <taxon>Actinomycetota</taxon>
        <taxon>Actinomycetes</taxon>
        <taxon>Micrococcales</taxon>
        <taxon>Micrococcaceae</taxon>
        <taxon>Arthrobacter</taxon>
    </lineage>
</organism>
<dbReference type="RefSeq" id="WP_227904282.1">
    <property type="nucleotide sequence ID" value="NZ_CP094984.1"/>
</dbReference>
<reference evidence="3" key="1">
    <citation type="submission" date="2021-10" db="EMBL/GenBank/DDBJ databases">
        <title>Novel species in genus Arthrobacter.</title>
        <authorList>
            <person name="Liu Y."/>
        </authorList>
    </citation>
    <scope>NUCLEOTIDE SEQUENCE</scope>
    <source>
        <strain evidence="5">zg-Y462</strain>
        <strain evidence="3">Zg-Y462</strain>
    </source>
</reference>
<dbReference type="InterPro" id="IPR006976">
    <property type="entry name" value="VanZ-like"/>
</dbReference>
<proteinExistence type="predicted"/>
<feature type="transmembrane region" description="Helical" evidence="1">
    <location>
        <begin position="119"/>
        <end position="136"/>
    </location>
</feature>
<dbReference type="EMBL" id="CP094984">
    <property type="protein sequence ID" value="UON93600.1"/>
    <property type="molecule type" value="Genomic_DNA"/>
</dbReference>
<feature type="transmembrane region" description="Helical" evidence="1">
    <location>
        <begin position="86"/>
        <end position="107"/>
    </location>
</feature>
<dbReference type="Pfam" id="PF04892">
    <property type="entry name" value="VanZ"/>
    <property type="match status" value="1"/>
</dbReference>
<name>A0A9X1M7J1_9MICC</name>
<keyword evidence="1" id="KW-0472">Membrane</keyword>
<feature type="domain" description="VanZ-like" evidence="2">
    <location>
        <begin position="16"/>
        <end position="135"/>
    </location>
</feature>
<dbReference type="Proteomes" id="UP001155145">
    <property type="component" value="Unassembled WGS sequence"/>
</dbReference>
<keyword evidence="5" id="KW-1185">Reference proteome</keyword>
<dbReference type="AlphaFoldDB" id="A0A9X1M7J1"/>
<evidence type="ECO:0000259" key="2">
    <source>
        <dbReference type="Pfam" id="PF04892"/>
    </source>
</evidence>